<evidence type="ECO:0000256" key="5">
    <source>
        <dbReference type="SAM" id="MobiDB-lite"/>
    </source>
</evidence>
<keyword evidence="1" id="KW-0479">Metal-binding</keyword>
<dbReference type="AlphaFoldDB" id="A0A120KM85"/>
<evidence type="ECO:0000256" key="3">
    <source>
        <dbReference type="ARBA" id="ARBA00023004"/>
    </source>
</evidence>
<keyword evidence="2" id="KW-0809">Transit peptide</keyword>
<evidence type="ECO:0008006" key="8">
    <source>
        <dbReference type="Google" id="ProtNLM"/>
    </source>
</evidence>
<dbReference type="GO" id="GO:0008168">
    <property type="term" value="F:methyltransferase activity"/>
    <property type="evidence" value="ECO:0007669"/>
    <property type="project" value="InterPro"/>
</dbReference>
<organism evidence="6 7">
    <name type="scientific">Desulfovibrio fairfieldensis</name>
    <dbReference type="NCBI Taxonomy" id="44742"/>
    <lineage>
        <taxon>Bacteria</taxon>
        <taxon>Pseudomonadati</taxon>
        <taxon>Thermodesulfobacteriota</taxon>
        <taxon>Desulfovibrionia</taxon>
        <taxon>Desulfovibrionales</taxon>
        <taxon>Desulfovibrionaceae</taxon>
        <taxon>Desulfovibrio</taxon>
    </lineage>
</organism>
<reference evidence="7" key="1">
    <citation type="submission" date="2016-02" db="EMBL/GenBank/DDBJ databases">
        <authorList>
            <person name="Holder M.E."/>
            <person name="Ajami N.J."/>
            <person name="Petrosino J.F."/>
        </authorList>
    </citation>
    <scope>NUCLEOTIDE SEQUENCE [LARGE SCALE GENOMIC DNA]</scope>
    <source>
        <strain evidence="7">CCUG 45958</strain>
    </source>
</reference>
<dbReference type="STRING" id="44742.AXF13_10855"/>
<feature type="region of interest" description="Disordered" evidence="5">
    <location>
        <begin position="428"/>
        <end position="455"/>
    </location>
</feature>
<evidence type="ECO:0000256" key="2">
    <source>
        <dbReference type="ARBA" id="ARBA00022946"/>
    </source>
</evidence>
<evidence type="ECO:0000313" key="7">
    <source>
        <dbReference type="Proteomes" id="UP000069241"/>
    </source>
</evidence>
<keyword evidence="3" id="KW-0408">Iron</keyword>
<sequence>MPSRPLPPSPWPHAEPLFPPLDADARTALERLPEALHKVWPLNAAHRRSLPEDVAALSRLLTTERRDLRHPYWSSPAFVSAYLYYFLPWNLLRLARLLAALPLPDPRALAPAGGEALLLDAGSGPLSLPLALWLARPEWREAPVRVLALDSAARPPELGKALFAAWGACLGWKTWPVRTAQGPLENLARQAAPLLAGRAGAGPCRPWLITAANVLNELRPGRKTAGGRQAWDEDGEDPDGSDAGDRQSGPLAERLDGLLEAFAPLLFRREEACSGGTRAAPALLFVEPGTRLGGNTIMRLRALALEGGLAALAPCPHNAACPLLSGQGGRTWCHFTFDSRDAPDWLLRLSTEAGLPKSGLSLAPLLLGPDVENAHVAGQGTGLPARVLSAPFPVPGLAGRGRYACTAQGLALLEDAEALASGGLLPVRLNPDAPRDAKSRARIVRRQRPQPSAKP</sequence>
<feature type="compositionally biased region" description="Acidic residues" evidence="5">
    <location>
        <begin position="232"/>
        <end position="242"/>
    </location>
</feature>
<keyword evidence="7" id="KW-1185">Reference proteome</keyword>
<evidence type="ECO:0000256" key="4">
    <source>
        <dbReference type="ARBA" id="ARBA00023014"/>
    </source>
</evidence>
<accession>A0A120KM85</accession>
<dbReference type="Proteomes" id="UP000069241">
    <property type="component" value="Chromosome"/>
</dbReference>
<gene>
    <name evidence="6" type="ORF">AXF13_10855</name>
</gene>
<dbReference type="GO" id="GO:0051536">
    <property type="term" value="F:iron-sulfur cluster binding"/>
    <property type="evidence" value="ECO:0007669"/>
    <property type="project" value="UniProtKB-KW"/>
</dbReference>
<dbReference type="InterPro" id="IPR015324">
    <property type="entry name" value="Ribosomal_Rsm22-like"/>
</dbReference>
<dbReference type="KEGG" id="dfi:AXF13_10855"/>
<evidence type="ECO:0000256" key="1">
    <source>
        <dbReference type="ARBA" id="ARBA00022723"/>
    </source>
</evidence>
<name>A0A120KM85_9BACT</name>
<dbReference type="GO" id="GO:0046872">
    <property type="term" value="F:metal ion binding"/>
    <property type="evidence" value="ECO:0007669"/>
    <property type="project" value="UniProtKB-KW"/>
</dbReference>
<dbReference type="EMBL" id="CP014229">
    <property type="protein sequence ID" value="AMD90574.1"/>
    <property type="molecule type" value="Genomic_DNA"/>
</dbReference>
<proteinExistence type="predicted"/>
<keyword evidence="4" id="KW-0411">Iron-sulfur</keyword>
<evidence type="ECO:0000313" key="6">
    <source>
        <dbReference type="EMBL" id="AMD90574.1"/>
    </source>
</evidence>
<dbReference type="GO" id="GO:0006412">
    <property type="term" value="P:translation"/>
    <property type="evidence" value="ECO:0007669"/>
    <property type="project" value="InterPro"/>
</dbReference>
<dbReference type="RefSeq" id="WP_062253225.1">
    <property type="nucleotide sequence ID" value="NZ_CP014229.1"/>
</dbReference>
<dbReference type="Pfam" id="PF09243">
    <property type="entry name" value="Rsm22"/>
    <property type="match status" value="1"/>
</dbReference>
<feature type="region of interest" description="Disordered" evidence="5">
    <location>
        <begin position="222"/>
        <end position="250"/>
    </location>
</feature>
<protein>
    <recommendedName>
        <fullName evidence="8">Ribosomal methyltransferase</fullName>
    </recommendedName>
</protein>